<protein>
    <recommendedName>
        <fullName evidence="1">Reverse transcriptase domain-containing protein</fullName>
    </recommendedName>
</protein>
<accession>A0A371H7X8</accession>
<sequence length="214" mass="24999">MCVDYKGLNRASPKDNFPLPYIDLLVDNTAQHSCYSFMEGFFGYNKIRMALEDKEKTTFITTWGTFCYKIMSFGLKNAGATYQRAMVTLFHDMMHKEVEFYMDDMIAKSKTPRQDYKNIGSINKREIELDLDKVNAIWNMSAPKNEMKVRGFLGRVNYIARFISQLTALTARYLSSFRRTRRWSGIKNVKKPLTKSSNTWSHLLSSSRRYPARI</sequence>
<comment type="caution">
    <text evidence="2">The sequence shown here is derived from an EMBL/GenBank/DDBJ whole genome shotgun (WGS) entry which is preliminary data.</text>
</comment>
<dbReference type="EMBL" id="QJKJ01003343">
    <property type="protein sequence ID" value="RDX98899.1"/>
    <property type="molecule type" value="Genomic_DNA"/>
</dbReference>
<evidence type="ECO:0000313" key="3">
    <source>
        <dbReference type="Proteomes" id="UP000257109"/>
    </source>
</evidence>
<dbReference type="OrthoDB" id="6932368at2759"/>
<dbReference type="SUPFAM" id="SSF56672">
    <property type="entry name" value="DNA/RNA polymerases"/>
    <property type="match status" value="1"/>
</dbReference>
<dbReference type="InterPro" id="IPR043502">
    <property type="entry name" value="DNA/RNA_pol_sf"/>
</dbReference>
<dbReference type="AlphaFoldDB" id="A0A371H7X8"/>
<dbReference type="PANTHER" id="PTHR24559">
    <property type="entry name" value="TRANSPOSON TY3-I GAG-POL POLYPROTEIN"/>
    <property type="match status" value="1"/>
</dbReference>
<dbReference type="Gene3D" id="3.30.70.270">
    <property type="match status" value="2"/>
</dbReference>
<dbReference type="PANTHER" id="PTHR24559:SF457">
    <property type="entry name" value="RNA-DIRECTED DNA POLYMERASE HOMOLOG"/>
    <property type="match status" value="1"/>
</dbReference>
<evidence type="ECO:0000259" key="1">
    <source>
        <dbReference type="Pfam" id="PF00078"/>
    </source>
</evidence>
<feature type="non-terminal residue" evidence="2">
    <location>
        <position position="1"/>
    </location>
</feature>
<dbReference type="CDD" id="cd01647">
    <property type="entry name" value="RT_LTR"/>
    <property type="match status" value="1"/>
</dbReference>
<feature type="domain" description="Reverse transcriptase" evidence="1">
    <location>
        <begin position="2"/>
        <end position="118"/>
    </location>
</feature>
<dbReference type="InterPro" id="IPR043128">
    <property type="entry name" value="Rev_trsase/Diguanyl_cyclase"/>
</dbReference>
<keyword evidence="3" id="KW-1185">Reference proteome</keyword>
<organism evidence="2 3">
    <name type="scientific">Mucuna pruriens</name>
    <name type="common">Velvet bean</name>
    <name type="synonym">Dolichos pruriens</name>
    <dbReference type="NCBI Taxonomy" id="157652"/>
    <lineage>
        <taxon>Eukaryota</taxon>
        <taxon>Viridiplantae</taxon>
        <taxon>Streptophyta</taxon>
        <taxon>Embryophyta</taxon>
        <taxon>Tracheophyta</taxon>
        <taxon>Spermatophyta</taxon>
        <taxon>Magnoliopsida</taxon>
        <taxon>eudicotyledons</taxon>
        <taxon>Gunneridae</taxon>
        <taxon>Pentapetalae</taxon>
        <taxon>rosids</taxon>
        <taxon>fabids</taxon>
        <taxon>Fabales</taxon>
        <taxon>Fabaceae</taxon>
        <taxon>Papilionoideae</taxon>
        <taxon>50 kb inversion clade</taxon>
        <taxon>NPAAA clade</taxon>
        <taxon>indigoferoid/millettioid clade</taxon>
        <taxon>Phaseoleae</taxon>
        <taxon>Mucuna</taxon>
    </lineage>
</organism>
<evidence type="ECO:0000313" key="2">
    <source>
        <dbReference type="EMBL" id="RDX98899.1"/>
    </source>
</evidence>
<dbReference type="InterPro" id="IPR053134">
    <property type="entry name" value="RNA-dir_DNA_polymerase"/>
</dbReference>
<reference evidence="2" key="1">
    <citation type="submission" date="2018-05" db="EMBL/GenBank/DDBJ databases">
        <title>Draft genome of Mucuna pruriens seed.</title>
        <authorList>
            <person name="Nnadi N.E."/>
            <person name="Vos R."/>
            <person name="Hasami M.H."/>
            <person name="Devisetty U.K."/>
            <person name="Aguiy J.C."/>
        </authorList>
    </citation>
    <scope>NUCLEOTIDE SEQUENCE [LARGE SCALE GENOMIC DNA]</scope>
    <source>
        <strain evidence="2">JCA_2017</strain>
    </source>
</reference>
<proteinExistence type="predicted"/>
<gene>
    <name evidence="2" type="ORF">CR513_18114</name>
</gene>
<dbReference type="Proteomes" id="UP000257109">
    <property type="component" value="Unassembled WGS sequence"/>
</dbReference>
<dbReference type="Pfam" id="PF00078">
    <property type="entry name" value="RVT_1"/>
    <property type="match status" value="1"/>
</dbReference>
<name>A0A371H7X8_MUCPR</name>
<dbReference type="InterPro" id="IPR000477">
    <property type="entry name" value="RT_dom"/>
</dbReference>
<dbReference type="Gene3D" id="3.10.10.10">
    <property type="entry name" value="HIV Type 1 Reverse Transcriptase, subunit A, domain 1"/>
    <property type="match status" value="1"/>
</dbReference>